<dbReference type="AlphaFoldDB" id="A0A8J5X1G1"/>
<evidence type="ECO:0000313" key="2">
    <source>
        <dbReference type="EMBL" id="KAG8099630.1"/>
    </source>
</evidence>
<feature type="region of interest" description="Disordered" evidence="1">
    <location>
        <begin position="50"/>
        <end position="92"/>
    </location>
</feature>
<dbReference type="Proteomes" id="UP000729402">
    <property type="component" value="Unassembled WGS sequence"/>
</dbReference>
<proteinExistence type="predicted"/>
<accession>A0A8J5X1G1</accession>
<keyword evidence="3" id="KW-1185">Reference proteome</keyword>
<sequence length="127" mass="13536">MCLQGGLICKSRTNNTLSAGYHFANNHLSRVPSLQASVVVGVVASPPPVRLRRSAARRRSRPPSLSPPPSIAAGFSIRPIDTSPPSTRVGGGGLFPGFHPEGLLPLFGGNSARPYLCTRWFSVRAYL</sequence>
<reference evidence="2" key="1">
    <citation type="journal article" date="2021" name="bioRxiv">
        <title>Whole Genome Assembly and Annotation of Northern Wild Rice, Zizania palustris L., Supports a Whole Genome Duplication in the Zizania Genus.</title>
        <authorList>
            <person name="Haas M."/>
            <person name="Kono T."/>
            <person name="Macchietto M."/>
            <person name="Millas R."/>
            <person name="McGilp L."/>
            <person name="Shao M."/>
            <person name="Duquette J."/>
            <person name="Hirsch C.N."/>
            <person name="Kimball J."/>
        </authorList>
    </citation>
    <scope>NUCLEOTIDE SEQUENCE</scope>
    <source>
        <tissue evidence="2">Fresh leaf tissue</tissue>
    </source>
</reference>
<dbReference type="EMBL" id="JAAALK010000079">
    <property type="protein sequence ID" value="KAG8099630.1"/>
    <property type="molecule type" value="Genomic_DNA"/>
</dbReference>
<evidence type="ECO:0000256" key="1">
    <source>
        <dbReference type="SAM" id="MobiDB-lite"/>
    </source>
</evidence>
<name>A0A8J5X1G1_ZIZPA</name>
<gene>
    <name evidence="2" type="ORF">GUJ93_ZPchr0013g37779</name>
</gene>
<organism evidence="2 3">
    <name type="scientific">Zizania palustris</name>
    <name type="common">Northern wild rice</name>
    <dbReference type="NCBI Taxonomy" id="103762"/>
    <lineage>
        <taxon>Eukaryota</taxon>
        <taxon>Viridiplantae</taxon>
        <taxon>Streptophyta</taxon>
        <taxon>Embryophyta</taxon>
        <taxon>Tracheophyta</taxon>
        <taxon>Spermatophyta</taxon>
        <taxon>Magnoliopsida</taxon>
        <taxon>Liliopsida</taxon>
        <taxon>Poales</taxon>
        <taxon>Poaceae</taxon>
        <taxon>BOP clade</taxon>
        <taxon>Oryzoideae</taxon>
        <taxon>Oryzeae</taxon>
        <taxon>Zizaniinae</taxon>
        <taxon>Zizania</taxon>
    </lineage>
</organism>
<evidence type="ECO:0000313" key="3">
    <source>
        <dbReference type="Proteomes" id="UP000729402"/>
    </source>
</evidence>
<comment type="caution">
    <text evidence="2">The sequence shown here is derived from an EMBL/GenBank/DDBJ whole genome shotgun (WGS) entry which is preliminary data.</text>
</comment>
<feature type="compositionally biased region" description="Basic residues" evidence="1">
    <location>
        <begin position="50"/>
        <end position="61"/>
    </location>
</feature>
<protein>
    <submittedName>
        <fullName evidence="2">Uncharacterized protein</fullName>
    </submittedName>
</protein>
<reference evidence="2" key="2">
    <citation type="submission" date="2021-02" db="EMBL/GenBank/DDBJ databases">
        <authorList>
            <person name="Kimball J.A."/>
            <person name="Haas M.W."/>
            <person name="Macchietto M."/>
            <person name="Kono T."/>
            <person name="Duquette J."/>
            <person name="Shao M."/>
        </authorList>
    </citation>
    <scope>NUCLEOTIDE SEQUENCE</scope>
    <source>
        <tissue evidence="2">Fresh leaf tissue</tissue>
    </source>
</reference>